<evidence type="ECO:0000313" key="15">
    <source>
        <dbReference type="Proteomes" id="UP000245535"/>
    </source>
</evidence>
<dbReference type="GO" id="GO:0006654">
    <property type="term" value="P:phosphatidic acid biosynthetic process"/>
    <property type="evidence" value="ECO:0007669"/>
    <property type="project" value="TreeGrafter"/>
</dbReference>
<comment type="caution">
    <text evidence="14">The sequence shown here is derived from an EMBL/GenBank/DDBJ whole genome shotgun (WGS) entry which is preliminary data.</text>
</comment>
<dbReference type="SUPFAM" id="SSF69593">
    <property type="entry name" value="Glycerol-3-phosphate (1)-acyltransferase"/>
    <property type="match status" value="1"/>
</dbReference>
<evidence type="ECO:0000256" key="5">
    <source>
        <dbReference type="ARBA" id="ARBA00013211"/>
    </source>
</evidence>
<dbReference type="RefSeq" id="WP_109617430.1">
    <property type="nucleotide sequence ID" value="NZ_QGDO01000002.1"/>
</dbReference>
<keyword evidence="12" id="KW-0472">Membrane</keyword>
<keyword evidence="8 11" id="KW-0808">Transferase</keyword>
<comment type="pathway">
    <text evidence="2">Phospholipid metabolism; CDP-diacylglycerol biosynthesis; CDP-diacylglycerol from sn-glycerol 3-phosphate: step 2/3.</text>
</comment>
<reference evidence="14 15" key="1">
    <citation type="submission" date="2018-03" db="EMBL/GenBank/DDBJ databases">
        <title>Genomic Encyclopedia of Archaeal and Bacterial Type Strains, Phase II (KMG-II): from individual species to whole genera.</title>
        <authorList>
            <person name="Goeker M."/>
        </authorList>
    </citation>
    <scope>NUCLEOTIDE SEQUENCE [LARGE SCALE GENOMIC DNA]</scope>
    <source>
        <strain evidence="14 15">DSM 28229</strain>
    </source>
</reference>
<accession>A0A315ZDD7</accession>
<organism evidence="14 15">
    <name type="scientific">Sediminitomix flava</name>
    <dbReference type="NCBI Taxonomy" id="379075"/>
    <lineage>
        <taxon>Bacteria</taxon>
        <taxon>Pseudomonadati</taxon>
        <taxon>Bacteroidota</taxon>
        <taxon>Cytophagia</taxon>
        <taxon>Cytophagales</taxon>
        <taxon>Flammeovirgaceae</taxon>
        <taxon>Sediminitomix</taxon>
    </lineage>
</organism>
<dbReference type="EMBL" id="QGDO01000002">
    <property type="protein sequence ID" value="PWJ43133.1"/>
    <property type="molecule type" value="Genomic_DNA"/>
</dbReference>
<comment type="pathway">
    <text evidence="3">Lipid metabolism.</text>
</comment>
<evidence type="ECO:0000256" key="11">
    <source>
        <dbReference type="RuleBase" id="RU361267"/>
    </source>
</evidence>
<evidence type="ECO:0000256" key="9">
    <source>
        <dbReference type="ARBA" id="ARBA00023098"/>
    </source>
</evidence>
<comment type="catalytic activity">
    <reaction evidence="1 11">
        <text>a 1-acyl-sn-glycero-3-phosphate + an acyl-CoA = a 1,2-diacyl-sn-glycero-3-phosphate + CoA</text>
        <dbReference type="Rhea" id="RHEA:19709"/>
        <dbReference type="ChEBI" id="CHEBI:57287"/>
        <dbReference type="ChEBI" id="CHEBI:57970"/>
        <dbReference type="ChEBI" id="CHEBI:58342"/>
        <dbReference type="ChEBI" id="CHEBI:58608"/>
        <dbReference type="EC" id="2.3.1.51"/>
    </reaction>
</comment>
<evidence type="ECO:0000256" key="7">
    <source>
        <dbReference type="ARBA" id="ARBA00022516"/>
    </source>
</evidence>
<keyword evidence="11" id="KW-1208">Phospholipid metabolism</keyword>
<dbReference type="SMART" id="SM00563">
    <property type="entry name" value="PlsC"/>
    <property type="match status" value="1"/>
</dbReference>
<sequence>MIAILKKIYLFWGLFGFLITMLVLFPIYALLFQFPNWKHHYSCIRFLNKYWSYSLYFFTFNLPKIEFREGSRDHNTKVYVANHTSFMDIPLMGATSDQLLIFMGKHSLAKIPLFGWIFSKTHIVLDRNSRDSAKQAYVASKEMIDKGLSVAIYPEGTQNRKPPKVRNFKDGAFKIAIEKQIPIQPVSIIDNWVIWPRLAPELNWSPCRIVYHEPIPTKGLSSDDIENLKEQVIQTINTELEKYYPHYFETNNELTLPA</sequence>
<evidence type="ECO:0000256" key="2">
    <source>
        <dbReference type="ARBA" id="ARBA00004728"/>
    </source>
</evidence>
<evidence type="ECO:0000256" key="10">
    <source>
        <dbReference type="ARBA" id="ARBA00023315"/>
    </source>
</evidence>
<dbReference type="InterPro" id="IPR002123">
    <property type="entry name" value="Plipid/glycerol_acylTrfase"/>
</dbReference>
<dbReference type="NCBIfam" id="TIGR00530">
    <property type="entry name" value="AGP_acyltrn"/>
    <property type="match status" value="1"/>
</dbReference>
<name>A0A315ZDD7_SEDFL</name>
<dbReference type="GO" id="GO:0016020">
    <property type="term" value="C:membrane"/>
    <property type="evidence" value="ECO:0007669"/>
    <property type="project" value="InterPro"/>
</dbReference>
<keyword evidence="12" id="KW-1133">Transmembrane helix</keyword>
<evidence type="ECO:0000256" key="3">
    <source>
        <dbReference type="ARBA" id="ARBA00005189"/>
    </source>
</evidence>
<feature type="domain" description="Phospholipid/glycerol acyltransferase" evidence="13">
    <location>
        <begin position="77"/>
        <end position="191"/>
    </location>
</feature>
<evidence type="ECO:0000256" key="4">
    <source>
        <dbReference type="ARBA" id="ARBA00008655"/>
    </source>
</evidence>
<evidence type="ECO:0000256" key="1">
    <source>
        <dbReference type="ARBA" id="ARBA00001141"/>
    </source>
</evidence>
<keyword evidence="10 11" id="KW-0012">Acyltransferase</keyword>
<evidence type="ECO:0000259" key="13">
    <source>
        <dbReference type="SMART" id="SM00563"/>
    </source>
</evidence>
<gene>
    <name evidence="14" type="ORF">BC781_102682</name>
</gene>
<keyword evidence="7 11" id="KW-0444">Lipid biosynthesis</keyword>
<protein>
    <recommendedName>
        <fullName evidence="6 11">1-acyl-sn-glycerol-3-phosphate acyltransferase</fullName>
        <ecNumber evidence="5 11">2.3.1.51</ecNumber>
    </recommendedName>
</protein>
<keyword evidence="15" id="KW-1185">Reference proteome</keyword>
<comment type="domain">
    <text evidence="11">The HXXXXD motif is essential for acyltransferase activity and may constitute the binding site for the phosphate moiety of the glycerol-3-phosphate.</text>
</comment>
<dbReference type="PANTHER" id="PTHR10434">
    <property type="entry name" value="1-ACYL-SN-GLYCEROL-3-PHOSPHATE ACYLTRANSFERASE"/>
    <property type="match status" value="1"/>
</dbReference>
<dbReference type="PANTHER" id="PTHR10434:SF64">
    <property type="entry name" value="1-ACYL-SN-GLYCEROL-3-PHOSPHATE ACYLTRANSFERASE-RELATED"/>
    <property type="match status" value="1"/>
</dbReference>
<evidence type="ECO:0000313" key="14">
    <source>
        <dbReference type="EMBL" id="PWJ43133.1"/>
    </source>
</evidence>
<dbReference type="Proteomes" id="UP000245535">
    <property type="component" value="Unassembled WGS sequence"/>
</dbReference>
<comment type="similarity">
    <text evidence="4 11">Belongs to the 1-acyl-sn-glycerol-3-phosphate acyltransferase family.</text>
</comment>
<keyword evidence="11" id="KW-0594">Phospholipid biosynthesis</keyword>
<dbReference type="Pfam" id="PF01553">
    <property type="entry name" value="Acyltransferase"/>
    <property type="match status" value="1"/>
</dbReference>
<evidence type="ECO:0000256" key="8">
    <source>
        <dbReference type="ARBA" id="ARBA00022679"/>
    </source>
</evidence>
<keyword evidence="12" id="KW-0812">Transmembrane</keyword>
<dbReference type="GO" id="GO:0003841">
    <property type="term" value="F:1-acylglycerol-3-phosphate O-acyltransferase activity"/>
    <property type="evidence" value="ECO:0007669"/>
    <property type="project" value="UniProtKB-UniRule"/>
</dbReference>
<dbReference type="InterPro" id="IPR004552">
    <property type="entry name" value="AGP_acyltrans"/>
</dbReference>
<dbReference type="EC" id="2.3.1.51" evidence="5 11"/>
<keyword evidence="9 11" id="KW-0443">Lipid metabolism</keyword>
<dbReference type="AlphaFoldDB" id="A0A315ZDD7"/>
<evidence type="ECO:0000256" key="12">
    <source>
        <dbReference type="SAM" id="Phobius"/>
    </source>
</evidence>
<dbReference type="CDD" id="cd07989">
    <property type="entry name" value="LPLAT_AGPAT-like"/>
    <property type="match status" value="1"/>
</dbReference>
<feature type="transmembrane region" description="Helical" evidence="12">
    <location>
        <begin position="9"/>
        <end position="30"/>
    </location>
</feature>
<dbReference type="OrthoDB" id="9803035at2"/>
<evidence type="ECO:0000256" key="6">
    <source>
        <dbReference type="ARBA" id="ARBA00016139"/>
    </source>
</evidence>
<proteinExistence type="inferred from homology"/>